<keyword evidence="4" id="KW-1133">Transmembrane helix</keyword>
<evidence type="ECO:0000256" key="4">
    <source>
        <dbReference type="SAM" id="Phobius"/>
    </source>
</evidence>
<dbReference type="GO" id="GO:0016746">
    <property type="term" value="F:acyltransferase activity"/>
    <property type="evidence" value="ECO:0007669"/>
    <property type="project" value="UniProtKB-KW"/>
</dbReference>
<feature type="domain" description="Phospholipid/glycerol acyltransferase" evidence="5">
    <location>
        <begin position="445"/>
        <end position="573"/>
    </location>
</feature>
<keyword evidence="3" id="KW-0012">Acyltransferase</keyword>
<keyword evidence="2" id="KW-0808">Transferase</keyword>
<evidence type="ECO:0000256" key="3">
    <source>
        <dbReference type="ARBA" id="ARBA00023315"/>
    </source>
</evidence>
<dbReference type="PANTHER" id="PTHR10983">
    <property type="entry name" value="1-ACYLGLYCEROL-3-PHOSPHATE ACYLTRANSFERASE-RELATED"/>
    <property type="match status" value="1"/>
</dbReference>
<feature type="transmembrane region" description="Helical" evidence="4">
    <location>
        <begin position="373"/>
        <end position="400"/>
    </location>
</feature>
<keyword evidence="7" id="KW-1185">Reference proteome</keyword>
<evidence type="ECO:0000259" key="5">
    <source>
        <dbReference type="SMART" id="SM00563"/>
    </source>
</evidence>
<dbReference type="GO" id="GO:0005783">
    <property type="term" value="C:endoplasmic reticulum"/>
    <property type="evidence" value="ECO:0007669"/>
    <property type="project" value="TreeGrafter"/>
</dbReference>
<dbReference type="PANTHER" id="PTHR10983:SF16">
    <property type="entry name" value="LYSOCARDIOLIPIN ACYLTRANSFERASE 1"/>
    <property type="match status" value="1"/>
</dbReference>
<dbReference type="InterPro" id="IPR002123">
    <property type="entry name" value="Plipid/glycerol_acylTrfase"/>
</dbReference>
<dbReference type="SUPFAM" id="SSF69593">
    <property type="entry name" value="Glycerol-3-phosphate (1)-acyltransferase"/>
    <property type="match status" value="2"/>
</dbReference>
<proteinExistence type="inferred from homology"/>
<keyword evidence="4" id="KW-0472">Membrane</keyword>
<dbReference type="OrthoDB" id="186786at2759"/>
<dbReference type="Pfam" id="PF16076">
    <property type="entry name" value="Acyltransf_C"/>
    <property type="match status" value="1"/>
</dbReference>
<feature type="transmembrane region" description="Helical" evidence="4">
    <location>
        <begin position="703"/>
        <end position="723"/>
    </location>
</feature>
<dbReference type="InterPro" id="IPR032098">
    <property type="entry name" value="Acyltransf_C"/>
</dbReference>
<keyword evidence="4" id="KW-0812">Transmembrane</keyword>
<dbReference type="Proteomes" id="UP000835052">
    <property type="component" value="Unassembled WGS sequence"/>
</dbReference>
<comment type="similarity">
    <text evidence="1">Belongs to the 1-acyl-sn-glycerol-3-phosphate acyltransferase family.</text>
</comment>
<dbReference type="GO" id="GO:0036149">
    <property type="term" value="P:phosphatidylinositol acyl-chain remodeling"/>
    <property type="evidence" value="ECO:0007669"/>
    <property type="project" value="TreeGrafter"/>
</dbReference>
<evidence type="ECO:0000256" key="1">
    <source>
        <dbReference type="ARBA" id="ARBA00008655"/>
    </source>
</evidence>
<name>A0A8S1HDC5_9PELO</name>
<accession>A0A8S1HDC5</accession>
<dbReference type="EMBL" id="CAJGYM010000039">
    <property type="protein sequence ID" value="CAD6193829.1"/>
    <property type="molecule type" value="Genomic_DNA"/>
</dbReference>
<reference evidence="6" key="1">
    <citation type="submission" date="2020-10" db="EMBL/GenBank/DDBJ databases">
        <authorList>
            <person name="Kikuchi T."/>
        </authorList>
    </citation>
    <scope>NUCLEOTIDE SEQUENCE</scope>
    <source>
        <strain evidence="6">NKZ352</strain>
    </source>
</reference>
<feature type="transmembrane region" description="Helical" evidence="4">
    <location>
        <begin position="680"/>
        <end position="697"/>
    </location>
</feature>
<feature type="domain" description="Phospholipid/glycerol acyltransferase" evidence="5">
    <location>
        <begin position="80"/>
        <end position="204"/>
    </location>
</feature>
<feature type="transmembrane region" description="Helical" evidence="4">
    <location>
        <begin position="412"/>
        <end position="434"/>
    </location>
</feature>
<comment type="caution">
    <text evidence="6">The sequence shown here is derived from an EMBL/GenBank/DDBJ whole genome shotgun (WGS) entry which is preliminary data.</text>
</comment>
<dbReference type="CDD" id="cd07990">
    <property type="entry name" value="LPLAT_LCLAT1-like"/>
    <property type="match status" value="2"/>
</dbReference>
<evidence type="ECO:0000256" key="2">
    <source>
        <dbReference type="ARBA" id="ARBA00022679"/>
    </source>
</evidence>
<evidence type="ECO:0000313" key="7">
    <source>
        <dbReference type="Proteomes" id="UP000835052"/>
    </source>
</evidence>
<sequence>MKSKVAGLIFAILVFLSSLLGSVFLLFPFIPLAYFAPKVWREIADRLLGYWLTFPASLVEWIFESKFFVTGDLIQRDEPAIILMNHRTRLDWLFLWNALYKMDPWLLTTGKISLKAPLKKIPGAGWAMSAGAFIFLERNFESDKSKLEDMMRYYKACGKNYQILFFAEGTDRGERAVLLSHAYADKNNLPRYDYVLHPRTTGFAYLLEIMKRENYIKYVYDVSVAYRGEVIDTEAKLVKNGNFPEEVHFDLKRYSVEEIDEDVSVWLQKLWSKKEEKLKRFYQGNLNFEPSGEGFQWPIATTGLGYSVAFAFWIFSSLLWIYFIYAYFFVKVYFLAASLFYLYGLHAHNEMSSPGEPPVISGGQPLVTRLKGWLFGIGMLSSSLFGMLFVITPVMPLALFKPILWRKLLDRLVGMWVIMPGALMSFMFGASVKVQGHKIDHSEPALIIMNHRTRLDWLFFWNALFQMDPWLCTSEKISLKGMLKKVPGAGWAMQAACYIFLDRSFETDKSSLDKIITYFADTGYNYQLLLFPEGTDKCPKATERSRLHAERKSLVHYDYVLHPRITGFVHIVQSMRKLNYIKYLYDVSIGFGDAIVQSEIDLVLHGACPKEVYYQIRKLPIDSLPSSDEGLAEWLVELWKEKERKLKTFYTLPQKDRHFPPVDGGEQFGLDDYLQNTQKFVVSFWLLTTLFWTYMFFESALMFYIALVTTVIYTVICKCYGGLEHFAIKMFYDRKSHFNNVNNSDNSNGNT</sequence>
<dbReference type="SMART" id="SM00563">
    <property type="entry name" value="PlsC"/>
    <property type="match status" value="2"/>
</dbReference>
<dbReference type="AlphaFoldDB" id="A0A8S1HDC5"/>
<dbReference type="Pfam" id="PF01553">
    <property type="entry name" value="Acyltransferase"/>
    <property type="match status" value="2"/>
</dbReference>
<evidence type="ECO:0000313" key="6">
    <source>
        <dbReference type="EMBL" id="CAD6193829.1"/>
    </source>
</evidence>
<feature type="transmembrane region" description="Helical" evidence="4">
    <location>
        <begin position="322"/>
        <end position="343"/>
    </location>
</feature>
<organism evidence="6 7">
    <name type="scientific">Caenorhabditis auriculariae</name>
    <dbReference type="NCBI Taxonomy" id="2777116"/>
    <lineage>
        <taxon>Eukaryota</taxon>
        <taxon>Metazoa</taxon>
        <taxon>Ecdysozoa</taxon>
        <taxon>Nematoda</taxon>
        <taxon>Chromadorea</taxon>
        <taxon>Rhabditida</taxon>
        <taxon>Rhabditina</taxon>
        <taxon>Rhabditomorpha</taxon>
        <taxon>Rhabditoidea</taxon>
        <taxon>Rhabditidae</taxon>
        <taxon>Peloderinae</taxon>
        <taxon>Caenorhabditis</taxon>
    </lineage>
</organism>
<gene>
    <name evidence="6" type="ORF">CAUJ_LOCUS9748</name>
</gene>
<protein>
    <recommendedName>
        <fullName evidence="5">Phospholipid/glycerol acyltransferase domain-containing protein</fullName>
    </recommendedName>
</protein>